<dbReference type="PANTHER" id="PTHR46148:SF44">
    <property type="entry name" value="GAG-POL POLYPROTEIN"/>
    <property type="match status" value="1"/>
</dbReference>
<dbReference type="OrthoDB" id="996762at2759"/>
<evidence type="ECO:0000313" key="1">
    <source>
        <dbReference type="EMBL" id="KAA3470106.1"/>
    </source>
</evidence>
<dbReference type="PANTHER" id="PTHR46148">
    <property type="entry name" value="CHROMO DOMAIN-CONTAINING PROTEIN"/>
    <property type="match status" value="1"/>
</dbReference>
<dbReference type="InterPro" id="IPR016197">
    <property type="entry name" value="Chromo-like_dom_sf"/>
</dbReference>
<dbReference type="AlphaFoldDB" id="A0A5B6VM30"/>
<dbReference type="SUPFAM" id="SSF54160">
    <property type="entry name" value="Chromo domain-like"/>
    <property type="match status" value="1"/>
</dbReference>
<gene>
    <name evidence="1" type="ORF">EPI10_015842</name>
</gene>
<accession>A0A5B6VM30</accession>
<keyword evidence="1" id="KW-0548">Nucleotidyltransferase</keyword>
<dbReference type="EMBL" id="SMMG02000006">
    <property type="protein sequence ID" value="KAA3470106.1"/>
    <property type="molecule type" value="Genomic_DNA"/>
</dbReference>
<organism evidence="1 2">
    <name type="scientific">Gossypium australe</name>
    <dbReference type="NCBI Taxonomy" id="47621"/>
    <lineage>
        <taxon>Eukaryota</taxon>
        <taxon>Viridiplantae</taxon>
        <taxon>Streptophyta</taxon>
        <taxon>Embryophyta</taxon>
        <taxon>Tracheophyta</taxon>
        <taxon>Spermatophyta</taxon>
        <taxon>Magnoliopsida</taxon>
        <taxon>eudicotyledons</taxon>
        <taxon>Gunneridae</taxon>
        <taxon>Pentapetalae</taxon>
        <taxon>rosids</taxon>
        <taxon>malvids</taxon>
        <taxon>Malvales</taxon>
        <taxon>Malvaceae</taxon>
        <taxon>Malvoideae</taxon>
        <taxon>Gossypium</taxon>
    </lineage>
</organism>
<keyword evidence="2" id="KW-1185">Reference proteome</keyword>
<proteinExistence type="predicted"/>
<evidence type="ECO:0000313" key="2">
    <source>
        <dbReference type="Proteomes" id="UP000325315"/>
    </source>
</evidence>
<dbReference type="Proteomes" id="UP000325315">
    <property type="component" value="Unassembled WGS sequence"/>
</dbReference>
<reference evidence="2" key="1">
    <citation type="journal article" date="2019" name="Plant Biotechnol. J.">
        <title>Genome sequencing of the Australian wild diploid species Gossypium australe highlights disease resistance and delayed gland morphogenesis.</title>
        <authorList>
            <person name="Cai Y."/>
            <person name="Cai X."/>
            <person name="Wang Q."/>
            <person name="Wang P."/>
            <person name="Zhang Y."/>
            <person name="Cai C."/>
            <person name="Xu Y."/>
            <person name="Wang K."/>
            <person name="Zhou Z."/>
            <person name="Wang C."/>
            <person name="Geng S."/>
            <person name="Li B."/>
            <person name="Dong Q."/>
            <person name="Hou Y."/>
            <person name="Wang H."/>
            <person name="Ai P."/>
            <person name="Liu Z."/>
            <person name="Yi F."/>
            <person name="Sun M."/>
            <person name="An G."/>
            <person name="Cheng J."/>
            <person name="Zhang Y."/>
            <person name="Shi Q."/>
            <person name="Xie Y."/>
            <person name="Shi X."/>
            <person name="Chang Y."/>
            <person name="Huang F."/>
            <person name="Chen Y."/>
            <person name="Hong S."/>
            <person name="Mi L."/>
            <person name="Sun Q."/>
            <person name="Zhang L."/>
            <person name="Zhou B."/>
            <person name="Peng R."/>
            <person name="Zhang X."/>
            <person name="Liu F."/>
        </authorList>
    </citation>
    <scope>NUCLEOTIDE SEQUENCE [LARGE SCALE GENOMIC DNA]</scope>
    <source>
        <strain evidence="2">cv. PA1801</strain>
    </source>
</reference>
<keyword evidence="1" id="KW-0808">Transferase</keyword>
<sequence>MTPYKVLYARKCCTPLCWVELGKSCVLGPELVSKIENTVKLIRNYLKAAFDRQKLYTDLKKCDIKYSVGDQVFLKVSSWKKLELPPELDQIHDVLHVSMLRWYQSDPFHIVPIKEIEVLKRKIVPFVKVLWQNHGSKEAMWEPEDSICQQYPHRVCVKVFDTLG</sequence>
<keyword evidence="1" id="KW-0695">RNA-directed DNA polymerase</keyword>
<name>A0A5B6VM30_9ROSI</name>
<dbReference type="GO" id="GO:0003964">
    <property type="term" value="F:RNA-directed DNA polymerase activity"/>
    <property type="evidence" value="ECO:0007669"/>
    <property type="project" value="UniProtKB-KW"/>
</dbReference>
<protein>
    <submittedName>
        <fullName evidence="1">Reverse transcriptase</fullName>
    </submittedName>
</protein>
<comment type="caution">
    <text evidence="1">The sequence shown here is derived from an EMBL/GenBank/DDBJ whole genome shotgun (WGS) entry which is preliminary data.</text>
</comment>